<dbReference type="CDD" id="cd08662">
    <property type="entry name" value="M13"/>
    <property type="match status" value="1"/>
</dbReference>
<dbReference type="InterPro" id="IPR042089">
    <property type="entry name" value="Peptidase_M13_dom_2"/>
</dbReference>
<dbReference type="InterPro" id="IPR024079">
    <property type="entry name" value="MetalloPept_cat_dom_sf"/>
</dbReference>
<keyword evidence="4" id="KW-0479">Metal-binding</keyword>
<dbReference type="GO" id="GO:0005886">
    <property type="term" value="C:plasma membrane"/>
    <property type="evidence" value="ECO:0007669"/>
    <property type="project" value="TreeGrafter"/>
</dbReference>
<evidence type="ECO:0000259" key="10">
    <source>
        <dbReference type="Pfam" id="PF05649"/>
    </source>
</evidence>
<evidence type="ECO:0000256" key="8">
    <source>
        <dbReference type="SAM" id="Coils"/>
    </source>
</evidence>
<dbReference type="PANTHER" id="PTHR11733">
    <property type="entry name" value="ZINC METALLOPROTEASE FAMILY M13 NEPRILYSIN-RELATED"/>
    <property type="match status" value="1"/>
</dbReference>
<dbReference type="GO" id="GO:0046872">
    <property type="term" value="F:metal ion binding"/>
    <property type="evidence" value="ECO:0007669"/>
    <property type="project" value="UniProtKB-KW"/>
</dbReference>
<evidence type="ECO:0000256" key="7">
    <source>
        <dbReference type="ARBA" id="ARBA00023049"/>
    </source>
</evidence>
<keyword evidence="6" id="KW-0862">Zinc</keyword>
<organism evidence="11">
    <name type="scientific">seawater metagenome</name>
    <dbReference type="NCBI Taxonomy" id="1561972"/>
    <lineage>
        <taxon>unclassified sequences</taxon>
        <taxon>metagenomes</taxon>
        <taxon>ecological metagenomes</taxon>
    </lineage>
</organism>
<evidence type="ECO:0000256" key="6">
    <source>
        <dbReference type="ARBA" id="ARBA00022833"/>
    </source>
</evidence>
<comment type="similarity">
    <text evidence="2">Belongs to the peptidase M13 family.</text>
</comment>
<dbReference type="EMBL" id="CABVLZ010000004">
    <property type="protein sequence ID" value="VVU95373.1"/>
    <property type="molecule type" value="Genomic_DNA"/>
</dbReference>
<dbReference type="PROSITE" id="PS51885">
    <property type="entry name" value="NEPRILYSIN"/>
    <property type="match status" value="1"/>
</dbReference>
<dbReference type="Gene3D" id="3.40.390.10">
    <property type="entry name" value="Collagenase (Catalytic Domain)"/>
    <property type="match status" value="1"/>
</dbReference>
<reference evidence="11" key="1">
    <citation type="submission" date="2019-09" db="EMBL/GenBank/DDBJ databases">
        <authorList>
            <person name="Needham M D."/>
        </authorList>
    </citation>
    <scope>NUCLEOTIDE SEQUENCE</scope>
</reference>
<evidence type="ECO:0000259" key="9">
    <source>
        <dbReference type="Pfam" id="PF01431"/>
    </source>
</evidence>
<keyword evidence="3" id="KW-0645">Protease</keyword>
<dbReference type="Pfam" id="PF01431">
    <property type="entry name" value="Peptidase_M13"/>
    <property type="match status" value="1"/>
</dbReference>
<keyword evidence="8" id="KW-0175">Coiled coil</keyword>
<evidence type="ECO:0000256" key="1">
    <source>
        <dbReference type="ARBA" id="ARBA00001947"/>
    </source>
</evidence>
<gene>
    <name evidence="11" type="ORF">CPAV1605_1124</name>
</gene>
<protein>
    <submittedName>
        <fullName evidence="11">Peptidase family M13</fullName>
    </submittedName>
</protein>
<feature type="coiled-coil region" evidence="8">
    <location>
        <begin position="292"/>
        <end position="351"/>
    </location>
</feature>
<evidence type="ECO:0000256" key="5">
    <source>
        <dbReference type="ARBA" id="ARBA00022801"/>
    </source>
</evidence>
<sequence length="628" mass="73612">MFNIDTNFLPGNDFNKYVNNKWLESNPIPDDYNRWGSFEILIESTNQRLKDIVEDSNCLNDDHKKLQRFYNSGMNESRLNKEGILPLINHFNLINQIKNLSELSQVIAIMLSNQLATPFYLSVHADAKNSDLNILYLYQGGLGLPDRDFYFLPNKENEREGYQNFLKEIYLLADLTDLSQEIYKLEESLADISLTKTQRREPELVYNEFSVKTLKESFPNIDWHIIFKELNISPEKIVIDNPKFFQTLDQMISTTDLNIMKHYLKSNLLRSAAPYINDEFYQIYFDFYLKMLKGQEKQKERWKRTLNTVESSMGEILGKIYTDKYFPESAKNRAMEMVNNLKDELRNRIKNLDWMSEITKEKALEKLDRFRVKIGYPNKWKNFSKLEIGDCYLTNIFNAGKFDMEYDLSHLNKPVDREKWEMHAHQINAYYHPLLNEIVFPAGILQSPFFDHNADDALNYGGIGAVIGHEMTHGFDDKGRKFDCNGNLNDWWLEEDVDRYALKSKKISDQFSNYIIEGQNVNGELTLGENIADLGGVTIAFHAMIKNQKECTEKIDGFSQEQRFFLSWANVWRANIRKQESLNRLVTDPHSPSVLRINGVVTNLEEFYKAFNVTNDNDLYREDKASVW</sequence>
<dbReference type="SUPFAM" id="SSF55486">
    <property type="entry name" value="Metalloproteases ('zincins'), catalytic domain"/>
    <property type="match status" value="1"/>
</dbReference>
<dbReference type="GO" id="GO:0016485">
    <property type="term" value="P:protein processing"/>
    <property type="evidence" value="ECO:0007669"/>
    <property type="project" value="TreeGrafter"/>
</dbReference>
<evidence type="ECO:0000256" key="3">
    <source>
        <dbReference type="ARBA" id="ARBA00022670"/>
    </source>
</evidence>
<accession>A0A5E8CJ12</accession>
<proteinExistence type="inferred from homology"/>
<feature type="domain" description="Peptidase M13 N-terminal" evidence="10">
    <location>
        <begin position="10"/>
        <end position="377"/>
    </location>
</feature>
<dbReference type="Pfam" id="PF05649">
    <property type="entry name" value="Peptidase_M13_N"/>
    <property type="match status" value="1"/>
</dbReference>
<dbReference type="InterPro" id="IPR008753">
    <property type="entry name" value="Peptidase_M13_N"/>
</dbReference>
<feature type="domain" description="Peptidase M13 C-terminal" evidence="9">
    <location>
        <begin position="428"/>
        <end position="626"/>
    </location>
</feature>
<dbReference type="AlphaFoldDB" id="A0A5E8CJ12"/>
<dbReference type="InterPro" id="IPR000718">
    <property type="entry name" value="Peptidase_M13"/>
</dbReference>
<dbReference type="PANTHER" id="PTHR11733:SF167">
    <property type="entry name" value="FI17812P1-RELATED"/>
    <property type="match status" value="1"/>
</dbReference>
<keyword evidence="5" id="KW-0378">Hydrolase</keyword>
<evidence type="ECO:0000256" key="2">
    <source>
        <dbReference type="ARBA" id="ARBA00007357"/>
    </source>
</evidence>
<dbReference type="Gene3D" id="1.10.1380.10">
    <property type="entry name" value="Neutral endopeptidase , domain2"/>
    <property type="match status" value="1"/>
</dbReference>
<dbReference type="PRINTS" id="PR00786">
    <property type="entry name" value="NEPRILYSIN"/>
</dbReference>
<evidence type="ECO:0000256" key="4">
    <source>
        <dbReference type="ARBA" id="ARBA00022723"/>
    </source>
</evidence>
<keyword evidence="7" id="KW-0482">Metalloprotease</keyword>
<name>A0A5E8CJ12_9ZZZZ</name>
<evidence type="ECO:0000313" key="11">
    <source>
        <dbReference type="EMBL" id="VVU95373.1"/>
    </source>
</evidence>
<dbReference type="InterPro" id="IPR018497">
    <property type="entry name" value="Peptidase_M13_C"/>
</dbReference>
<comment type="cofactor">
    <cofactor evidence="1">
        <name>Zn(2+)</name>
        <dbReference type="ChEBI" id="CHEBI:29105"/>
    </cofactor>
</comment>
<dbReference type="GO" id="GO:0004222">
    <property type="term" value="F:metalloendopeptidase activity"/>
    <property type="evidence" value="ECO:0007669"/>
    <property type="project" value="InterPro"/>
</dbReference>